<protein>
    <submittedName>
        <fullName evidence="2">Uncharacterized protein</fullName>
    </submittedName>
</protein>
<keyword evidence="3" id="KW-1185">Reference proteome</keyword>
<organism evidence="2 3">
    <name type="scientific">Nesidiocoris tenuis</name>
    <dbReference type="NCBI Taxonomy" id="355587"/>
    <lineage>
        <taxon>Eukaryota</taxon>
        <taxon>Metazoa</taxon>
        <taxon>Ecdysozoa</taxon>
        <taxon>Arthropoda</taxon>
        <taxon>Hexapoda</taxon>
        <taxon>Insecta</taxon>
        <taxon>Pterygota</taxon>
        <taxon>Neoptera</taxon>
        <taxon>Paraneoptera</taxon>
        <taxon>Hemiptera</taxon>
        <taxon>Heteroptera</taxon>
        <taxon>Panheteroptera</taxon>
        <taxon>Cimicomorpha</taxon>
        <taxon>Miridae</taxon>
        <taxon>Dicyphina</taxon>
        <taxon>Nesidiocoris</taxon>
    </lineage>
</organism>
<evidence type="ECO:0000256" key="1">
    <source>
        <dbReference type="SAM" id="MobiDB-lite"/>
    </source>
</evidence>
<reference evidence="2 3" key="1">
    <citation type="submission" date="2020-02" db="EMBL/GenBank/DDBJ databases">
        <authorList>
            <person name="Ferguson B K."/>
        </authorList>
    </citation>
    <scope>NUCLEOTIDE SEQUENCE [LARGE SCALE GENOMIC DNA]</scope>
</reference>
<sequence length="112" mass="13174">MKWMKRLLTFGYSQSQSHRRYHRDVQPETQFAHVKYILHYQCRCDIIRRAYMIFPDFISNRENHNCFVSSRREALLFTPGNGTGGTWHGSKFAGGTRGRFSRASNTKGNRIK</sequence>
<evidence type="ECO:0000313" key="2">
    <source>
        <dbReference type="EMBL" id="CAB0002736.1"/>
    </source>
</evidence>
<dbReference type="Proteomes" id="UP000479000">
    <property type="component" value="Unassembled WGS sequence"/>
</dbReference>
<evidence type="ECO:0000313" key="3">
    <source>
        <dbReference type="Proteomes" id="UP000479000"/>
    </source>
</evidence>
<accession>A0A6H5GGX5</accession>
<name>A0A6H5GGX5_9HEMI</name>
<feature type="compositionally biased region" description="Polar residues" evidence="1">
    <location>
        <begin position="102"/>
        <end position="112"/>
    </location>
</feature>
<proteinExistence type="predicted"/>
<dbReference type="AlphaFoldDB" id="A0A6H5GGX5"/>
<dbReference type="EMBL" id="CADCXU010012856">
    <property type="protein sequence ID" value="CAB0002736.1"/>
    <property type="molecule type" value="Genomic_DNA"/>
</dbReference>
<feature type="region of interest" description="Disordered" evidence="1">
    <location>
        <begin position="87"/>
        <end position="112"/>
    </location>
</feature>
<gene>
    <name evidence="2" type="ORF">NTEN_LOCUS8523</name>
</gene>